<feature type="domain" description="Ig-like" evidence="13">
    <location>
        <begin position="224"/>
        <end position="304"/>
    </location>
</feature>
<keyword evidence="11" id="KW-0393">Immunoglobulin domain</keyword>
<dbReference type="FunFam" id="2.60.40.10:FF:000077">
    <property type="entry name" value="Kirre like nephrin family adhesion molecule 3"/>
    <property type="match status" value="1"/>
</dbReference>
<dbReference type="GO" id="GO:0007416">
    <property type="term" value="P:synapse assembly"/>
    <property type="evidence" value="ECO:0007669"/>
    <property type="project" value="TreeGrafter"/>
</dbReference>
<feature type="chain" id="PRO_5025618433" evidence="12">
    <location>
        <begin position="26"/>
        <end position="699"/>
    </location>
</feature>
<evidence type="ECO:0000259" key="13">
    <source>
        <dbReference type="PROSITE" id="PS50835"/>
    </source>
</evidence>
<evidence type="ECO:0000256" key="12">
    <source>
        <dbReference type="SAM" id="SignalP"/>
    </source>
</evidence>
<keyword evidence="3" id="KW-1003">Cell membrane</keyword>
<evidence type="ECO:0000256" key="10">
    <source>
        <dbReference type="ARBA" id="ARBA00023180"/>
    </source>
</evidence>
<dbReference type="PANTHER" id="PTHR11640">
    <property type="entry name" value="NEPHRIN"/>
    <property type="match status" value="1"/>
</dbReference>
<dbReference type="InterPro" id="IPR003599">
    <property type="entry name" value="Ig_sub"/>
</dbReference>
<dbReference type="GeneTree" id="ENSGT00940000157126"/>
<evidence type="ECO:0000313" key="15">
    <source>
        <dbReference type="Proteomes" id="UP000472263"/>
    </source>
</evidence>
<dbReference type="Gene3D" id="2.60.40.10">
    <property type="entry name" value="Immunoglobulins"/>
    <property type="match status" value="5"/>
</dbReference>
<dbReference type="InterPro" id="IPR007110">
    <property type="entry name" value="Ig-like_dom"/>
</dbReference>
<dbReference type="GO" id="GO:0005886">
    <property type="term" value="C:plasma membrane"/>
    <property type="evidence" value="ECO:0007669"/>
    <property type="project" value="UniProtKB-SubCell"/>
</dbReference>
<evidence type="ECO:0000256" key="8">
    <source>
        <dbReference type="ARBA" id="ARBA00023136"/>
    </source>
</evidence>
<keyword evidence="9" id="KW-1015">Disulfide bond</keyword>
<keyword evidence="10" id="KW-0325">Glycoprotein</keyword>
<dbReference type="InterPro" id="IPR051275">
    <property type="entry name" value="Cell_adhesion_signaling"/>
</dbReference>
<evidence type="ECO:0000256" key="9">
    <source>
        <dbReference type="ARBA" id="ARBA00023157"/>
    </source>
</evidence>
<dbReference type="Pfam" id="PF07679">
    <property type="entry name" value="I-set"/>
    <property type="match status" value="1"/>
</dbReference>
<dbReference type="GO" id="GO:0098609">
    <property type="term" value="P:cell-cell adhesion"/>
    <property type="evidence" value="ECO:0007669"/>
    <property type="project" value="TreeGrafter"/>
</dbReference>
<dbReference type="AlphaFoldDB" id="A0A667WYW8"/>
<reference evidence="14" key="3">
    <citation type="submission" date="2025-09" db="UniProtKB">
        <authorList>
            <consortium name="Ensembl"/>
        </authorList>
    </citation>
    <scope>IDENTIFICATION</scope>
</reference>
<dbReference type="FunFam" id="2.60.40.10:FF:000103">
    <property type="entry name" value="Kirre like nephrin family adhesion molecule 3"/>
    <property type="match status" value="1"/>
</dbReference>
<accession>A0A667WYW8</accession>
<dbReference type="InterPro" id="IPR036179">
    <property type="entry name" value="Ig-like_dom_sf"/>
</dbReference>
<dbReference type="PROSITE" id="PS50835">
    <property type="entry name" value="IG_LIKE"/>
    <property type="match status" value="4"/>
</dbReference>
<feature type="domain" description="Ig-like" evidence="13">
    <location>
        <begin position="5"/>
        <end position="116"/>
    </location>
</feature>
<feature type="signal peptide" evidence="12">
    <location>
        <begin position="1"/>
        <end position="25"/>
    </location>
</feature>
<evidence type="ECO:0000256" key="11">
    <source>
        <dbReference type="ARBA" id="ARBA00023319"/>
    </source>
</evidence>
<dbReference type="Ensembl" id="ENSMMDT00005007037.1">
    <property type="protein sequence ID" value="ENSMMDP00005006858.1"/>
    <property type="gene ID" value="ENSMMDG00005003613.1"/>
</dbReference>
<dbReference type="InterPro" id="IPR013162">
    <property type="entry name" value="CD80_C2-set"/>
</dbReference>
<dbReference type="PANTHER" id="PTHR11640:SF49">
    <property type="entry name" value="KIN OF IRRE-LIKE PROTEIN 3"/>
    <property type="match status" value="1"/>
</dbReference>
<sequence>MCKFPQISYMCCMAAVLLRSGATFTQQPTDLVVVAGQPVTLPCSIPGYHGMVLWLRDGMALGVNRDLSGYPRYDIVGDHSKGEYHLLIQRTEMQDDAFFECQAIQAAIRSRPARLTVLVPPDDPVIVGAPVVSLRAGDHLNLTCHANNAKPAASIIWIRNGLVLSGAMYSKTLLRDGRRESTVSTLYLSPSNIESGQQITCRASNKAAPNGKDATVTIDIQHLPLVNLTVEPQPVLEGNLVKFHCSAKANPPVLYYRWAKGGSVIPEVSDDTYEVVVDHSFFTEPVSCEVTNALGNTNISRNVDVYFGPRMAAEPQSLQVDQGSDAVFNCAWTGNPSLTIVWMKRGSGVVLSNKNTLTLKAVKQEDAGKYVCRAVVPRVGAGEKEVTLTVNGPPTISSTQTQQALYGEKGQIKCFIRSTPPPDRIVSHSTVLESGTSGRYTVETVSTEEGVISTLTMSNIVPADFQTIYNCTAWNSFGSDTEIIRLKEQGERPLPISDISLSLSLSLSLLDLKGVVSAKNDIRVEIVHKDHNAARESDEHTSIKQMMVSRCEPVLKQLEVLQEEEKEFQHIKVGNEEEYPGRVSNSREPRRNTVARIQRARFPLSFTRAKSGGSISLKKKFRHIWPLHQHNLCSGLMGASRSALADSTTSLFSHRSRLLKTAQSQVGELCWGIQIFGAVSANLIFTVFKSHLSQVSHCR</sequence>
<reference evidence="14" key="1">
    <citation type="submission" date="2019-06" db="EMBL/GenBank/DDBJ databases">
        <authorList>
            <consortium name="Wellcome Sanger Institute Data Sharing"/>
        </authorList>
    </citation>
    <scope>NUCLEOTIDE SEQUENCE [LARGE SCALE GENOMIC DNA]</scope>
</reference>
<keyword evidence="5 12" id="KW-0732">Signal</keyword>
<dbReference type="SMART" id="SM00409">
    <property type="entry name" value="IG"/>
    <property type="match status" value="4"/>
</dbReference>
<dbReference type="GO" id="GO:0050839">
    <property type="term" value="F:cell adhesion molecule binding"/>
    <property type="evidence" value="ECO:0007669"/>
    <property type="project" value="TreeGrafter"/>
</dbReference>
<dbReference type="FunFam" id="2.60.40.10:FF:000094">
    <property type="entry name" value="Kirre like nephrin family adhesion molecule 3"/>
    <property type="match status" value="1"/>
</dbReference>
<dbReference type="FunFam" id="2.60.40.10:FF:000170">
    <property type="entry name" value="Kirre like nephrin family adhesion molecule 3"/>
    <property type="match status" value="1"/>
</dbReference>
<dbReference type="SUPFAM" id="SSF48726">
    <property type="entry name" value="Immunoglobulin"/>
    <property type="match status" value="4"/>
</dbReference>
<dbReference type="GO" id="GO:0005911">
    <property type="term" value="C:cell-cell junction"/>
    <property type="evidence" value="ECO:0007669"/>
    <property type="project" value="TreeGrafter"/>
</dbReference>
<dbReference type="CDD" id="cd05759">
    <property type="entry name" value="IgI_2_KIRREL3-like"/>
    <property type="match status" value="1"/>
</dbReference>
<comment type="similarity">
    <text evidence="2">Belongs to the immunoglobulin superfamily.</text>
</comment>
<evidence type="ECO:0000256" key="1">
    <source>
        <dbReference type="ARBA" id="ARBA00004251"/>
    </source>
</evidence>
<comment type="subcellular location">
    <subcellularLocation>
        <location evidence="1">Cell membrane</location>
        <topology evidence="1">Single-pass type I membrane protein</topology>
    </subcellularLocation>
</comment>
<keyword evidence="8" id="KW-0472">Membrane</keyword>
<dbReference type="InterPro" id="IPR013098">
    <property type="entry name" value="Ig_I-set"/>
</dbReference>
<feature type="domain" description="Ig-like" evidence="13">
    <location>
        <begin position="309"/>
        <end position="389"/>
    </location>
</feature>
<dbReference type="SMART" id="SM00408">
    <property type="entry name" value="IGc2"/>
    <property type="match status" value="3"/>
</dbReference>
<proteinExistence type="inferred from homology"/>
<keyword evidence="15" id="KW-1185">Reference proteome</keyword>
<gene>
    <name evidence="14" type="primary">KIRREL3</name>
    <name evidence="14" type="synonym">LOC115371013</name>
</gene>
<evidence type="ECO:0000256" key="6">
    <source>
        <dbReference type="ARBA" id="ARBA00022737"/>
    </source>
</evidence>
<keyword evidence="6" id="KW-0677">Repeat</keyword>
<protein>
    <submittedName>
        <fullName evidence="14">Kirre like nephrin family adhesion molecule 3</fullName>
    </submittedName>
</protein>
<name>A0A667WYW8_9TELE</name>
<dbReference type="InterPro" id="IPR003598">
    <property type="entry name" value="Ig_sub2"/>
</dbReference>
<evidence type="ECO:0000256" key="2">
    <source>
        <dbReference type="ARBA" id="ARBA00008637"/>
    </source>
</evidence>
<keyword evidence="4" id="KW-0812">Transmembrane</keyword>
<dbReference type="InterPro" id="IPR013783">
    <property type="entry name" value="Ig-like_fold"/>
</dbReference>
<evidence type="ECO:0000313" key="14">
    <source>
        <dbReference type="Ensembl" id="ENSMMDP00005006858.1"/>
    </source>
</evidence>
<feature type="domain" description="Ig-like" evidence="13">
    <location>
        <begin position="124"/>
        <end position="217"/>
    </location>
</feature>
<dbReference type="Proteomes" id="UP000472263">
    <property type="component" value="Chromosome 14"/>
</dbReference>
<reference evidence="14" key="2">
    <citation type="submission" date="2025-08" db="UniProtKB">
        <authorList>
            <consortium name="Ensembl"/>
        </authorList>
    </citation>
    <scope>IDENTIFICATION</scope>
</reference>
<evidence type="ECO:0000256" key="7">
    <source>
        <dbReference type="ARBA" id="ARBA00022989"/>
    </source>
</evidence>
<keyword evidence="7" id="KW-1133">Transmembrane helix</keyword>
<evidence type="ECO:0000256" key="5">
    <source>
        <dbReference type="ARBA" id="ARBA00022729"/>
    </source>
</evidence>
<organism evidence="14 15">
    <name type="scientific">Myripristis murdjan</name>
    <name type="common">pinecone soldierfish</name>
    <dbReference type="NCBI Taxonomy" id="586833"/>
    <lineage>
        <taxon>Eukaryota</taxon>
        <taxon>Metazoa</taxon>
        <taxon>Chordata</taxon>
        <taxon>Craniata</taxon>
        <taxon>Vertebrata</taxon>
        <taxon>Euteleostomi</taxon>
        <taxon>Actinopterygii</taxon>
        <taxon>Neopterygii</taxon>
        <taxon>Teleostei</taxon>
        <taxon>Neoteleostei</taxon>
        <taxon>Acanthomorphata</taxon>
        <taxon>Holocentriformes</taxon>
        <taxon>Holocentridae</taxon>
        <taxon>Myripristis</taxon>
    </lineage>
</organism>
<evidence type="ECO:0000256" key="3">
    <source>
        <dbReference type="ARBA" id="ARBA00022475"/>
    </source>
</evidence>
<dbReference type="Pfam" id="PF08205">
    <property type="entry name" value="C2-set_2"/>
    <property type="match status" value="1"/>
</dbReference>
<evidence type="ECO:0000256" key="4">
    <source>
        <dbReference type="ARBA" id="ARBA00022692"/>
    </source>
</evidence>